<dbReference type="InterPro" id="IPR012941">
    <property type="entry name" value="Phe_hydrox_C_dim_dom"/>
</dbReference>
<dbReference type="SUPFAM" id="SSF51905">
    <property type="entry name" value="FAD/NAD(P)-binding domain"/>
    <property type="match status" value="1"/>
</dbReference>
<dbReference type="GO" id="GO:0071949">
    <property type="term" value="F:FAD binding"/>
    <property type="evidence" value="ECO:0007669"/>
    <property type="project" value="InterPro"/>
</dbReference>
<name>A0A060ST26_PYCCI</name>
<comment type="cofactor">
    <cofactor evidence="1">
        <name>FAD</name>
        <dbReference type="ChEBI" id="CHEBI:57692"/>
    </cofactor>
</comment>
<dbReference type="Proteomes" id="UP000029665">
    <property type="component" value="Unassembled WGS sequence"/>
</dbReference>
<evidence type="ECO:0000259" key="7">
    <source>
        <dbReference type="Pfam" id="PF07976"/>
    </source>
</evidence>
<dbReference type="InterPro" id="IPR038220">
    <property type="entry name" value="PHOX_C_sf"/>
</dbReference>
<keyword evidence="3" id="KW-0285">Flavoprotein</keyword>
<dbReference type="InterPro" id="IPR002938">
    <property type="entry name" value="FAD-bd"/>
</dbReference>
<evidence type="ECO:0000259" key="6">
    <source>
        <dbReference type="Pfam" id="PF01494"/>
    </source>
</evidence>
<comment type="similarity">
    <text evidence="2">Belongs to the PheA/TfdB FAD monooxygenase family.</text>
</comment>
<dbReference type="InterPro" id="IPR036188">
    <property type="entry name" value="FAD/NAD-bd_sf"/>
</dbReference>
<dbReference type="PANTHER" id="PTHR43004">
    <property type="entry name" value="TRK SYSTEM POTASSIUM UPTAKE PROTEIN"/>
    <property type="match status" value="1"/>
</dbReference>
<gene>
    <name evidence="8" type="ORF">BN946_scf184912.g44</name>
</gene>
<evidence type="ECO:0000256" key="5">
    <source>
        <dbReference type="ARBA" id="ARBA00023002"/>
    </source>
</evidence>
<evidence type="ECO:0000256" key="1">
    <source>
        <dbReference type="ARBA" id="ARBA00001974"/>
    </source>
</evidence>
<dbReference type="EMBL" id="CCBP010000457">
    <property type="protein sequence ID" value="CDO77545.1"/>
    <property type="molecule type" value="Genomic_DNA"/>
</dbReference>
<feature type="domain" description="FAD-binding" evidence="6">
    <location>
        <begin position="182"/>
        <end position="300"/>
    </location>
</feature>
<feature type="domain" description="FAD-binding" evidence="6">
    <location>
        <begin position="13"/>
        <end position="140"/>
    </location>
</feature>
<keyword evidence="4" id="KW-0274">FAD</keyword>
<sequence>MSALDSETKPVLIPRSLEIYRFLGILDDYLCVSRPMPSMRSYSLPGGTEPMKTWKLIEHPAPTIDRPLVGESRNVLGQYRLEGLLRDHLMKHGVHVELSTELVTFTQDSHDVNVTLIKNGLEEQIRVAYVIGADGGRGSSWEPPSRVRRKKETDKYGPMLSLKAFLLSVTMRATGDHEGHFHVGIVGQNFDPMDLTDEKKFVNFIHENTERCDIDFKKFLSMTYWKPKMRMVNKLQSGRAFVVGDAAHIHSPTGGQGLNTSIQDSFNLAWKLALVYKGLASPDLLASFDIERLPVVAVMLATTTTLYGHAIAEETHRNSGDGQPTESSGSGFLKWRNASLLQLDINYRWSPMVLDARGNGGLDDVALKARAYVGYPGEPVHAGDRAPDAPGLVDAFGQNTQLHHVFKPTLHTFLIFLSATSGNAEETESIIQTVRTFPQGTFQIVLLGRNSVPQSRKGITTYKDANGHAFNTYDIEEGKVTVMAVRPDGYVGAFVYDVAGLRMYFSRIFLNV</sequence>
<organism evidence="8 9">
    <name type="scientific">Pycnoporus cinnabarinus</name>
    <name type="common">Cinnabar-red polypore</name>
    <name type="synonym">Trametes cinnabarina</name>
    <dbReference type="NCBI Taxonomy" id="5643"/>
    <lineage>
        <taxon>Eukaryota</taxon>
        <taxon>Fungi</taxon>
        <taxon>Dikarya</taxon>
        <taxon>Basidiomycota</taxon>
        <taxon>Agaricomycotina</taxon>
        <taxon>Agaricomycetes</taxon>
        <taxon>Polyporales</taxon>
        <taxon>Polyporaceae</taxon>
        <taxon>Trametes</taxon>
    </lineage>
</organism>
<proteinExistence type="inferred from homology"/>
<comment type="caution">
    <text evidence="8">The sequence shown here is derived from an EMBL/GenBank/DDBJ whole genome shotgun (WGS) entry which is preliminary data.</text>
</comment>
<protein>
    <recommendedName>
        <fullName evidence="10">FAD-binding domain-containing protein</fullName>
    </recommendedName>
</protein>
<dbReference type="InterPro" id="IPR050641">
    <property type="entry name" value="RIFMO-like"/>
</dbReference>
<dbReference type="SUPFAM" id="SSF52833">
    <property type="entry name" value="Thioredoxin-like"/>
    <property type="match status" value="1"/>
</dbReference>
<dbReference type="OrthoDB" id="2690153at2759"/>
<keyword evidence="5" id="KW-0560">Oxidoreductase</keyword>
<reference evidence="8" key="1">
    <citation type="submission" date="2014-01" db="EMBL/GenBank/DDBJ databases">
        <title>The genome of the white-rot fungus Pycnoporus cinnabarinus: a basidiomycete model with a versatile arsenal for lignocellulosic biomass breakdown.</title>
        <authorList>
            <person name="Levasseur A."/>
            <person name="Lomascolo A."/>
            <person name="Ruiz-Duenas F.J."/>
            <person name="Uzan E."/>
            <person name="Piumi F."/>
            <person name="Kues U."/>
            <person name="Ram A.F.J."/>
            <person name="Murat C."/>
            <person name="Haon M."/>
            <person name="Benoit I."/>
            <person name="Arfi Y."/>
            <person name="Chevret D."/>
            <person name="Drula E."/>
            <person name="Kwon M.J."/>
            <person name="Gouret P."/>
            <person name="Lesage-Meessen L."/>
            <person name="Lombard V."/>
            <person name="Mariette J."/>
            <person name="Noirot C."/>
            <person name="Park J."/>
            <person name="Patyshakuliyeva A."/>
            <person name="Wieneger R.A.B."/>
            <person name="Wosten H.A.B."/>
            <person name="Martin F."/>
            <person name="Coutinho P.M."/>
            <person name="de Vries R."/>
            <person name="Martinez A.T."/>
            <person name="Klopp C."/>
            <person name="Pontarotti P."/>
            <person name="Henrissat B."/>
            <person name="Record E."/>
        </authorList>
    </citation>
    <scope>NUCLEOTIDE SEQUENCE [LARGE SCALE GENOMIC DNA]</scope>
    <source>
        <strain evidence="8">BRFM137</strain>
    </source>
</reference>
<dbReference type="Gene3D" id="3.30.9.10">
    <property type="entry name" value="D-Amino Acid Oxidase, subunit A, domain 2"/>
    <property type="match status" value="1"/>
</dbReference>
<dbReference type="Gene3D" id="3.50.50.60">
    <property type="entry name" value="FAD/NAD(P)-binding domain"/>
    <property type="match status" value="2"/>
</dbReference>
<dbReference type="AlphaFoldDB" id="A0A060ST26"/>
<dbReference type="PRINTS" id="PR00420">
    <property type="entry name" value="RNGMNOXGNASE"/>
</dbReference>
<dbReference type="OMA" id="HENTERC"/>
<dbReference type="Pfam" id="PF07976">
    <property type="entry name" value="Phe_hydrox_dim"/>
    <property type="match status" value="1"/>
</dbReference>
<evidence type="ECO:0008006" key="10">
    <source>
        <dbReference type="Google" id="ProtNLM"/>
    </source>
</evidence>
<accession>A0A060ST26</accession>
<keyword evidence="9" id="KW-1185">Reference proteome</keyword>
<dbReference type="HOGENOM" id="CLU_009665_20_3_1"/>
<evidence type="ECO:0000313" key="9">
    <source>
        <dbReference type="Proteomes" id="UP000029665"/>
    </source>
</evidence>
<dbReference type="PANTHER" id="PTHR43004:SF19">
    <property type="entry name" value="BINDING MONOOXYGENASE, PUTATIVE (JCVI)-RELATED"/>
    <property type="match status" value="1"/>
</dbReference>
<dbReference type="Gene3D" id="3.40.30.20">
    <property type="match status" value="1"/>
</dbReference>
<dbReference type="STRING" id="5643.A0A060ST26"/>
<dbReference type="GO" id="GO:0016709">
    <property type="term" value="F:oxidoreductase activity, acting on paired donors, with incorporation or reduction of molecular oxygen, NAD(P)H as one donor, and incorporation of one atom of oxygen"/>
    <property type="evidence" value="ECO:0007669"/>
    <property type="project" value="UniProtKB-ARBA"/>
</dbReference>
<feature type="domain" description="Phenol hydroxylase-like C-terminal dimerisation" evidence="7">
    <location>
        <begin position="461"/>
        <end position="510"/>
    </location>
</feature>
<dbReference type="InterPro" id="IPR036249">
    <property type="entry name" value="Thioredoxin-like_sf"/>
</dbReference>
<evidence type="ECO:0000256" key="2">
    <source>
        <dbReference type="ARBA" id="ARBA00007801"/>
    </source>
</evidence>
<evidence type="ECO:0000256" key="4">
    <source>
        <dbReference type="ARBA" id="ARBA00022827"/>
    </source>
</evidence>
<dbReference type="Pfam" id="PF01494">
    <property type="entry name" value="FAD_binding_3"/>
    <property type="match status" value="2"/>
</dbReference>
<evidence type="ECO:0000313" key="8">
    <source>
        <dbReference type="EMBL" id="CDO77545.1"/>
    </source>
</evidence>
<evidence type="ECO:0000256" key="3">
    <source>
        <dbReference type="ARBA" id="ARBA00022630"/>
    </source>
</evidence>